<dbReference type="SMART" id="SM01411">
    <property type="entry name" value="Ephrin_rec_like"/>
    <property type="match status" value="1"/>
</dbReference>
<keyword evidence="16" id="KW-0829">Tyrosine-protein kinase</keyword>
<dbReference type="InterPro" id="IPR008266">
    <property type="entry name" value="Tyr_kinase_AS"/>
</dbReference>
<dbReference type="GO" id="GO:0005886">
    <property type="term" value="C:plasma membrane"/>
    <property type="evidence" value="ECO:0007669"/>
    <property type="project" value="UniProtKB-SubCell"/>
</dbReference>
<dbReference type="SMART" id="SM00219">
    <property type="entry name" value="TyrKc"/>
    <property type="match status" value="1"/>
</dbReference>
<keyword evidence="10" id="KW-0418">Kinase</keyword>
<evidence type="ECO:0000256" key="2">
    <source>
        <dbReference type="ARBA" id="ARBA00011902"/>
    </source>
</evidence>
<dbReference type="PROSITE" id="PS50011">
    <property type="entry name" value="PROTEIN_KINASE_DOM"/>
    <property type="match status" value="1"/>
</dbReference>
<dbReference type="GO" id="GO:0007411">
    <property type="term" value="P:axon guidance"/>
    <property type="evidence" value="ECO:0007669"/>
    <property type="project" value="TreeGrafter"/>
</dbReference>
<comment type="subcellular location">
    <subcellularLocation>
        <location evidence="1">Cell membrane</location>
        <topology evidence="1">Single-pass type I membrane protein</topology>
    </subcellularLocation>
</comment>
<evidence type="ECO:0000256" key="12">
    <source>
        <dbReference type="ARBA" id="ARBA00022843"/>
    </source>
</evidence>
<dbReference type="InterPro" id="IPR003961">
    <property type="entry name" value="FN3_dom"/>
</dbReference>
<dbReference type="PROSITE" id="PS50853">
    <property type="entry name" value="FN3"/>
    <property type="match status" value="1"/>
</dbReference>
<dbReference type="Pfam" id="PF25599">
    <property type="entry name" value="Ephrin_CRD"/>
    <property type="match status" value="1"/>
</dbReference>
<dbReference type="Pfam" id="PF01404">
    <property type="entry name" value="Ephrin_lbd"/>
    <property type="match status" value="1"/>
</dbReference>
<evidence type="ECO:0000256" key="5">
    <source>
        <dbReference type="ARBA" id="ARBA00022679"/>
    </source>
</evidence>
<keyword evidence="17" id="KW-0675">Receptor</keyword>
<dbReference type="EMBL" id="VZTZ01050946">
    <property type="protein sequence ID" value="NXU46611.1"/>
    <property type="molecule type" value="Genomic_DNA"/>
</dbReference>
<accession>A0A7L3KYN0</accession>
<dbReference type="CDD" id="cd10480">
    <property type="entry name" value="EphR_LBD_A2"/>
    <property type="match status" value="1"/>
</dbReference>
<dbReference type="CDD" id="cd00063">
    <property type="entry name" value="FN3"/>
    <property type="match status" value="2"/>
</dbReference>
<feature type="domain" description="Fibronectin type-III" evidence="21">
    <location>
        <begin position="298"/>
        <end position="410"/>
    </location>
</feature>
<dbReference type="FunFam" id="2.60.40.1770:FF:000001">
    <property type="entry name" value="Ephrin type-A receptor 5"/>
    <property type="match status" value="1"/>
</dbReference>
<dbReference type="FunFam" id="2.10.50.10:FF:000001">
    <property type="entry name" value="Ephrin type-A receptor 5"/>
    <property type="match status" value="1"/>
</dbReference>
<dbReference type="AlphaFoldDB" id="A0A7L3KYN0"/>
<evidence type="ECO:0000256" key="11">
    <source>
        <dbReference type="ARBA" id="ARBA00022840"/>
    </source>
</evidence>
<evidence type="ECO:0000256" key="10">
    <source>
        <dbReference type="ARBA" id="ARBA00022777"/>
    </source>
</evidence>
<dbReference type="FunFam" id="2.60.120.260:FF:000023">
    <property type="entry name" value="Ephrin type-A receptor 2"/>
    <property type="match status" value="1"/>
</dbReference>
<evidence type="ECO:0000256" key="6">
    <source>
        <dbReference type="ARBA" id="ARBA00022692"/>
    </source>
</evidence>
<dbReference type="SUPFAM" id="SSF49785">
    <property type="entry name" value="Galactose-binding domain-like"/>
    <property type="match status" value="1"/>
</dbReference>
<comment type="caution">
    <text evidence="23">The sequence shown here is derived from an EMBL/GenBank/DDBJ whole genome shotgun (WGS) entry which is preliminary data.</text>
</comment>
<dbReference type="InterPro" id="IPR013783">
    <property type="entry name" value="Ig-like_fold"/>
</dbReference>
<evidence type="ECO:0000256" key="15">
    <source>
        <dbReference type="ARBA" id="ARBA00023136"/>
    </source>
</evidence>
<dbReference type="GO" id="GO:0005524">
    <property type="term" value="F:ATP binding"/>
    <property type="evidence" value="ECO:0007669"/>
    <property type="project" value="UniProtKB-KW"/>
</dbReference>
<dbReference type="PANTHER" id="PTHR46877:SF20">
    <property type="entry name" value="RECEPTOR PROTEIN-TYROSINE KINASE"/>
    <property type="match status" value="1"/>
</dbReference>
<protein>
    <recommendedName>
        <fullName evidence="2">receptor protein-tyrosine kinase</fullName>
        <ecNumber evidence="2">2.7.10.1</ecNumber>
    </recommendedName>
</protein>
<keyword evidence="4" id="KW-0037">Angiogenesis</keyword>
<evidence type="ECO:0000256" key="14">
    <source>
        <dbReference type="ARBA" id="ARBA00022989"/>
    </source>
</evidence>
<name>A0A7L3KYN0_9PASS</name>
<keyword evidence="12" id="KW-0832">Ubl conjugation</keyword>
<feature type="domain" description="Protein kinase" evidence="20">
    <location>
        <begin position="626"/>
        <end position="786"/>
    </location>
</feature>
<sequence length="786" mass="86493">VVLLDFAKAHGELGWLTHPYGKGWDQLQNVLNDSLIYMYSVCNVLEGEQENWLRTNWIYRGAAQRIFIELQFTVRDCNSFPTAGGGSCKETFNLYYAESDVDYGTNFQKRQFRKIDTIAPDEITVQEDFAARNVKLNVEVRSVGPLRRKGFYLAFQDLGACVALLSVRVYYKRCPAVVRGMARFPETVAGPDSQTLAEVRGSCVAEAVAEQAPALHCNADGEWLVPIGECLCRAGFQSLGDACEACPPGTFKAAVSSGGCQPCPPHTLPSSAASAACPCEDGFFRAPEDPPEHPCTRPPSPPQAVTALGLGAAVQLRWAPPADPGGREDVTYSVTCEQCWPESGECRPCDGGVRFSQPPRGVTGTEVTVTDLEPHVNYTFTVEARNGVSPYSHQRSVASATISVNQTEPPRVTSVSLDGRTATSLVLSWTVPLRQQSRVWKYEVTYSKKVTQPDTPKPVSPLSLPPAVSPLSMQSPSTSSLHPCPFHLCHPSILALIHFSPPSLSPPSLSPSLSPPSLPHLCRPSIHVTFILASIWMTWDETLFFRRRRRSRPRQSAEDVYFSKSGEPWASGDNGDGWGVTAVLTSSLTPPDQLKPLKTYVDPHTYEDPNQAMLKFTTEIPPSFITRQKVIGAAGEFGEVYKGTLKRGRKEVPVAIKTLKVGYTEKQRVDFLSEATIMGQFCHHNIIRLEGVVSKYKPFMIITEYMENGALDKFLREKEGEFGVIQLVGMLRGIAAGMKYLANMNYVHRDLAARNILVNSNLVCKVSDFGLSRVLEDDPEATYTTS</sequence>
<keyword evidence="11" id="KW-0067">ATP-binding</keyword>
<dbReference type="SUPFAM" id="SSF56112">
    <property type="entry name" value="Protein kinase-like (PK-like)"/>
    <property type="match status" value="1"/>
</dbReference>
<dbReference type="InterPro" id="IPR036116">
    <property type="entry name" value="FN3_sf"/>
</dbReference>
<evidence type="ECO:0000256" key="3">
    <source>
        <dbReference type="ARBA" id="ARBA00022475"/>
    </source>
</evidence>
<dbReference type="SMART" id="SM00060">
    <property type="entry name" value="FN3"/>
    <property type="match status" value="1"/>
</dbReference>
<keyword evidence="18" id="KW-0325">Glycoprotein</keyword>
<dbReference type="FunFam" id="2.60.40.10:FF:000059">
    <property type="entry name" value="Ephrin type-A receptor 6"/>
    <property type="match status" value="1"/>
</dbReference>
<evidence type="ECO:0000313" key="23">
    <source>
        <dbReference type="EMBL" id="NXU46611.1"/>
    </source>
</evidence>
<feature type="non-terminal residue" evidence="23">
    <location>
        <position position="786"/>
    </location>
</feature>
<evidence type="ECO:0000256" key="7">
    <source>
        <dbReference type="ARBA" id="ARBA00022729"/>
    </source>
</evidence>
<keyword evidence="13" id="KW-0130">Cell adhesion</keyword>
<dbReference type="GO" id="GO:0001525">
    <property type="term" value="P:angiogenesis"/>
    <property type="evidence" value="ECO:0007669"/>
    <property type="project" value="UniProtKB-KW"/>
</dbReference>
<evidence type="ECO:0000256" key="4">
    <source>
        <dbReference type="ARBA" id="ARBA00022657"/>
    </source>
</evidence>
<dbReference type="InterPro" id="IPR034263">
    <property type="entry name" value="EphA2_rcpt_lig-bd"/>
</dbReference>
<dbReference type="InterPro" id="IPR009030">
    <property type="entry name" value="Growth_fac_rcpt_cys_sf"/>
</dbReference>
<evidence type="ECO:0000256" key="19">
    <source>
        <dbReference type="ARBA" id="ARBA00051243"/>
    </source>
</evidence>
<dbReference type="Gene3D" id="2.60.120.260">
    <property type="entry name" value="Galactose-binding domain-like"/>
    <property type="match status" value="1"/>
</dbReference>
<dbReference type="Proteomes" id="UP000525319">
    <property type="component" value="Unassembled WGS sequence"/>
</dbReference>
<dbReference type="EC" id="2.7.10.1" evidence="2"/>
<dbReference type="Pfam" id="PF14575">
    <property type="entry name" value="EphA2_TM"/>
    <property type="match status" value="1"/>
</dbReference>
<evidence type="ECO:0000256" key="16">
    <source>
        <dbReference type="ARBA" id="ARBA00023137"/>
    </source>
</evidence>
<evidence type="ECO:0000256" key="8">
    <source>
        <dbReference type="ARBA" id="ARBA00022737"/>
    </source>
</evidence>
<dbReference type="Gene3D" id="3.30.200.20">
    <property type="entry name" value="Phosphorylase Kinase, domain 1"/>
    <property type="match status" value="1"/>
</dbReference>
<keyword evidence="3" id="KW-1003">Cell membrane</keyword>
<keyword evidence="7" id="KW-0732">Signal</keyword>
<keyword evidence="5" id="KW-0808">Transferase</keyword>
<dbReference type="InterPro" id="IPR050449">
    <property type="entry name" value="Ephrin_rcpt_TKs"/>
</dbReference>
<dbReference type="SUPFAM" id="SSF57184">
    <property type="entry name" value="Growth factor receptor domain"/>
    <property type="match status" value="1"/>
</dbReference>
<dbReference type="InterPro" id="IPR008979">
    <property type="entry name" value="Galactose-bd-like_sf"/>
</dbReference>
<dbReference type="InterPro" id="IPR020635">
    <property type="entry name" value="Tyr_kinase_cat_dom"/>
</dbReference>
<evidence type="ECO:0000256" key="13">
    <source>
        <dbReference type="ARBA" id="ARBA00022889"/>
    </source>
</evidence>
<comment type="catalytic activity">
    <reaction evidence="19">
        <text>L-tyrosyl-[protein] + ATP = O-phospho-L-tyrosyl-[protein] + ADP + H(+)</text>
        <dbReference type="Rhea" id="RHEA:10596"/>
        <dbReference type="Rhea" id="RHEA-COMP:10136"/>
        <dbReference type="Rhea" id="RHEA-COMP:20101"/>
        <dbReference type="ChEBI" id="CHEBI:15378"/>
        <dbReference type="ChEBI" id="CHEBI:30616"/>
        <dbReference type="ChEBI" id="CHEBI:46858"/>
        <dbReference type="ChEBI" id="CHEBI:61978"/>
        <dbReference type="ChEBI" id="CHEBI:456216"/>
        <dbReference type="EC" id="2.7.10.1"/>
    </reaction>
</comment>
<dbReference type="Pfam" id="PF00041">
    <property type="entry name" value="fn3"/>
    <property type="match status" value="1"/>
</dbReference>
<dbReference type="FunFam" id="3.30.200.20:FF:000802">
    <property type="entry name" value="Ephrin receptor 1"/>
    <property type="match status" value="1"/>
</dbReference>
<dbReference type="InterPro" id="IPR001426">
    <property type="entry name" value="Tyr_kinase_rcpt_V_CS"/>
</dbReference>
<dbReference type="PANTHER" id="PTHR46877">
    <property type="entry name" value="EPH RECEPTOR A5"/>
    <property type="match status" value="1"/>
</dbReference>
<evidence type="ECO:0000256" key="1">
    <source>
        <dbReference type="ARBA" id="ARBA00004251"/>
    </source>
</evidence>
<gene>
    <name evidence="23" type="primary">Epha2</name>
    <name evidence="23" type="ORF">DRYBRU_R11308</name>
</gene>
<dbReference type="GO" id="GO:0030425">
    <property type="term" value="C:dendrite"/>
    <property type="evidence" value="ECO:0007669"/>
    <property type="project" value="TreeGrafter"/>
</dbReference>
<dbReference type="OrthoDB" id="4062651at2759"/>
<keyword evidence="24" id="KW-1185">Reference proteome</keyword>
<dbReference type="PRINTS" id="PR00109">
    <property type="entry name" value="TYRKINASE"/>
</dbReference>
<organism evidence="23 24">
    <name type="scientific">Drymodes brunneopygia</name>
    <dbReference type="NCBI Taxonomy" id="626378"/>
    <lineage>
        <taxon>Eukaryota</taxon>
        <taxon>Metazoa</taxon>
        <taxon>Chordata</taxon>
        <taxon>Craniata</taxon>
        <taxon>Vertebrata</taxon>
        <taxon>Euteleostomi</taxon>
        <taxon>Archelosauria</taxon>
        <taxon>Archosauria</taxon>
        <taxon>Dinosauria</taxon>
        <taxon>Saurischia</taxon>
        <taxon>Theropoda</taxon>
        <taxon>Coelurosauria</taxon>
        <taxon>Aves</taxon>
        <taxon>Neognathae</taxon>
        <taxon>Neoaves</taxon>
        <taxon>Telluraves</taxon>
        <taxon>Australaves</taxon>
        <taxon>Passeriformes</taxon>
        <taxon>Petroicidae</taxon>
        <taxon>Drymodes</taxon>
    </lineage>
</organism>
<keyword evidence="6" id="KW-0812">Transmembrane</keyword>
<feature type="domain" description="Eph LBD" evidence="22">
    <location>
        <begin position="1"/>
        <end position="179"/>
    </location>
</feature>
<keyword evidence="14" id="KW-1133">Transmembrane helix</keyword>
<keyword evidence="15" id="KW-0472">Membrane</keyword>
<dbReference type="PROSITE" id="PS00790">
    <property type="entry name" value="RECEPTOR_TYR_KIN_V_1"/>
    <property type="match status" value="1"/>
</dbReference>
<dbReference type="Gene3D" id="2.60.40.10">
    <property type="entry name" value="Immunoglobulins"/>
    <property type="match status" value="1"/>
</dbReference>
<proteinExistence type="predicted"/>
<dbReference type="InterPro" id="IPR001090">
    <property type="entry name" value="Ephrin_rcpt_lig-bd_dom"/>
</dbReference>
<dbReference type="PROSITE" id="PS00109">
    <property type="entry name" value="PROTEIN_KINASE_TYR"/>
    <property type="match status" value="1"/>
</dbReference>
<evidence type="ECO:0000256" key="18">
    <source>
        <dbReference type="ARBA" id="ARBA00023180"/>
    </source>
</evidence>
<evidence type="ECO:0000256" key="17">
    <source>
        <dbReference type="ARBA" id="ARBA00023170"/>
    </source>
</evidence>
<dbReference type="Gene3D" id="2.60.40.1770">
    <property type="entry name" value="ephrin a2 ectodomain"/>
    <property type="match status" value="1"/>
</dbReference>
<evidence type="ECO:0000256" key="9">
    <source>
        <dbReference type="ARBA" id="ARBA00022741"/>
    </source>
</evidence>
<evidence type="ECO:0000259" key="20">
    <source>
        <dbReference type="PROSITE" id="PS50011"/>
    </source>
</evidence>
<dbReference type="GO" id="GO:0007155">
    <property type="term" value="P:cell adhesion"/>
    <property type="evidence" value="ECO:0007669"/>
    <property type="project" value="UniProtKB-KW"/>
</dbReference>
<dbReference type="Gene3D" id="1.10.510.10">
    <property type="entry name" value="Transferase(Phosphotransferase) domain 1"/>
    <property type="match status" value="1"/>
</dbReference>
<dbReference type="Gene3D" id="2.10.50.10">
    <property type="entry name" value="Tumor Necrosis Factor Receptor, subunit A, domain 2"/>
    <property type="match status" value="1"/>
</dbReference>
<dbReference type="Pfam" id="PF07714">
    <property type="entry name" value="PK_Tyr_Ser-Thr"/>
    <property type="match status" value="1"/>
</dbReference>
<dbReference type="PROSITE" id="PS00791">
    <property type="entry name" value="RECEPTOR_TYR_KIN_V_2"/>
    <property type="match status" value="1"/>
</dbReference>
<dbReference type="InterPro" id="IPR000719">
    <property type="entry name" value="Prot_kinase_dom"/>
</dbReference>
<reference evidence="23 24" key="1">
    <citation type="submission" date="2019-09" db="EMBL/GenBank/DDBJ databases">
        <title>Bird 10,000 Genomes (B10K) Project - Family phase.</title>
        <authorList>
            <person name="Zhang G."/>
        </authorList>
    </citation>
    <scope>NUCLEOTIDE SEQUENCE [LARGE SCALE GENOMIC DNA]</scope>
    <source>
        <strain evidence="23">B10K-DU-030-03</strain>
    </source>
</reference>
<keyword evidence="9" id="KW-0547">Nucleotide-binding</keyword>
<dbReference type="SMART" id="SM00615">
    <property type="entry name" value="EPH_lbd"/>
    <property type="match status" value="1"/>
</dbReference>
<keyword evidence="8" id="KW-0677">Repeat</keyword>
<feature type="non-terminal residue" evidence="23">
    <location>
        <position position="1"/>
    </location>
</feature>
<dbReference type="SUPFAM" id="SSF49265">
    <property type="entry name" value="Fibronectin type III"/>
    <property type="match status" value="1"/>
</dbReference>
<evidence type="ECO:0000259" key="21">
    <source>
        <dbReference type="PROSITE" id="PS50853"/>
    </source>
</evidence>
<dbReference type="PROSITE" id="PS51550">
    <property type="entry name" value="EPH_LBD"/>
    <property type="match status" value="1"/>
</dbReference>
<dbReference type="GO" id="GO:0005005">
    <property type="term" value="F:transmembrane-ephrin receptor activity"/>
    <property type="evidence" value="ECO:0007669"/>
    <property type="project" value="TreeGrafter"/>
</dbReference>
<evidence type="ECO:0000313" key="24">
    <source>
        <dbReference type="Proteomes" id="UP000525319"/>
    </source>
</evidence>
<dbReference type="InterPro" id="IPR011009">
    <property type="entry name" value="Kinase-like_dom_sf"/>
</dbReference>
<dbReference type="InterPro" id="IPR027936">
    <property type="entry name" value="Eph_TM"/>
</dbReference>
<dbReference type="InterPro" id="IPR001245">
    <property type="entry name" value="Ser-Thr/Tyr_kinase_cat_dom"/>
</dbReference>
<evidence type="ECO:0000259" key="22">
    <source>
        <dbReference type="PROSITE" id="PS51550"/>
    </source>
</evidence>